<feature type="transmembrane region" description="Helical" evidence="1">
    <location>
        <begin position="261"/>
        <end position="283"/>
    </location>
</feature>
<evidence type="ECO:0000256" key="1">
    <source>
        <dbReference type="SAM" id="Phobius"/>
    </source>
</evidence>
<name>A0A9D2JWT1_9BACT</name>
<dbReference type="PROSITE" id="PS00108">
    <property type="entry name" value="PROTEIN_KINASE_ST"/>
    <property type="match status" value="1"/>
</dbReference>
<keyword evidence="1" id="KW-0812">Transmembrane</keyword>
<dbReference type="Pfam" id="PF00069">
    <property type="entry name" value="Pkinase"/>
    <property type="match status" value="1"/>
</dbReference>
<protein>
    <submittedName>
        <fullName evidence="3">Serine/threonine protein kinase</fullName>
    </submittedName>
</protein>
<dbReference type="GO" id="GO:0005524">
    <property type="term" value="F:ATP binding"/>
    <property type="evidence" value="ECO:0007669"/>
    <property type="project" value="InterPro"/>
</dbReference>
<accession>A0A9D2JWT1</accession>
<dbReference type="Gene3D" id="1.10.510.10">
    <property type="entry name" value="Transferase(Phosphotransferase) domain 1"/>
    <property type="match status" value="1"/>
</dbReference>
<dbReference type="GO" id="GO:0005737">
    <property type="term" value="C:cytoplasm"/>
    <property type="evidence" value="ECO:0007669"/>
    <property type="project" value="TreeGrafter"/>
</dbReference>
<dbReference type="GO" id="GO:0004674">
    <property type="term" value="F:protein serine/threonine kinase activity"/>
    <property type="evidence" value="ECO:0007669"/>
    <property type="project" value="UniProtKB-KW"/>
</dbReference>
<keyword evidence="3" id="KW-0418">Kinase</keyword>
<comment type="caution">
    <text evidence="3">The sequence shown here is derived from an EMBL/GenBank/DDBJ whole genome shotgun (WGS) entry which is preliminary data.</text>
</comment>
<dbReference type="InterPro" id="IPR011009">
    <property type="entry name" value="Kinase-like_dom_sf"/>
</dbReference>
<dbReference type="PANTHER" id="PTHR24348">
    <property type="entry name" value="SERINE/THREONINE-PROTEIN KINASE UNC-51-RELATED"/>
    <property type="match status" value="1"/>
</dbReference>
<feature type="domain" description="Protein kinase" evidence="2">
    <location>
        <begin position="34"/>
        <end position="321"/>
    </location>
</feature>
<dbReference type="Proteomes" id="UP000824055">
    <property type="component" value="Unassembled WGS sequence"/>
</dbReference>
<keyword evidence="3" id="KW-0808">Transferase</keyword>
<reference evidence="3" key="1">
    <citation type="journal article" date="2021" name="PeerJ">
        <title>Extensive microbial diversity within the chicken gut microbiome revealed by metagenomics and culture.</title>
        <authorList>
            <person name="Gilroy R."/>
            <person name="Ravi A."/>
            <person name="Getino M."/>
            <person name="Pursley I."/>
            <person name="Horton D.L."/>
            <person name="Alikhan N.F."/>
            <person name="Baker D."/>
            <person name="Gharbi K."/>
            <person name="Hall N."/>
            <person name="Watson M."/>
            <person name="Adriaenssens E.M."/>
            <person name="Foster-Nyarko E."/>
            <person name="Jarju S."/>
            <person name="Secka A."/>
            <person name="Antonio M."/>
            <person name="Oren A."/>
            <person name="Chaudhuri R.R."/>
            <person name="La Ragione R."/>
            <person name="Hildebrand F."/>
            <person name="Pallen M.J."/>
        </authorList>
    </citation>
    <scope>NUCLEOTIDE SEQUENCE</scope>
    <source>
        <strain evidence="3">ChiHecec3B27-8219</strain>
    </source>
</reference>
<dbReference type="PROSITE" id="PS50011">
    <property type="entry name" value="PROTEIN_KINASE_DOM"/>
    <property type="match status" value="1"/>
</dbReference>
<dbReference type="InterPro" id="IPR008271">
    <property type="entry name" value="Ser/Thr_kinase_AS"/>
</dbReference>
<dbReference type="InterPro" id="IPR000719">
    <property type="entry name" value="Prot_kinase_dom"/>
</dbReference>
<sequence length="321" mass="35260">MTENKPYSSGYTDDLANEIDTAGAIPVERGFTDLRECYVSESGHTRLFSAARYGKRYILKCLKPDFLYTPVYRQALSKEFEIGLRIDHPNICRTIGMEEVEGLGAAIIMEYVDGETLADALVSGQLDASMAYKIVKQLVAALDYIHGKQITHRDLKPANIMITHNGHNVKLIDFGLADSDNFNILKLPAGTSGYIAPEQLMPGAKADVRSDIYSLGMVIKDMARVTGDKRLWAIASACTRRNPADRPSSVSDIFAYGKQSYASRLVIILLAVIILALGTYIAVALTHGAQLRSADTTGQDTIMPDGNKAMDYELWPNESGR</sequence>
<dbReference type="AlphaFoldDB" id="A0A9D2JWT1"/>
<organism evidence="3 4">
    <name type="scientific">Candidatus Prevotella avicola</name>
    <dbReference type="NCBI Taxonomy" id="2838738"/>
    <lineage>
        <taxon>Bacteria</taxon>
        <taxon>Pseudomonadati</taxon>
        <taxon>Bacteroidota</taxon>
        <taxon>Bacteroidia</taxon>
        <taxon>Bacteroidales</taxon>
        <taxon>Prevotellaceae</taxon>
        <taxon>Prevotella</taxon>
    </lineage>
</organism>
<proteinExistence type="predicted"/>
<dbReference type="CDD" id="cd14014">
    <property type="entry name" value="STKc_PknB_like"/>
    <property type="match status" value="1"/>
</dbReference>
<dbReference type="SUPFAM" id="SSF56112">
    <property type="entry name" value="Protein kinase-like (PK-like)"/>
    <property type="match status" value="1"/>
</dbReference>
<reference evidence="3" key="2">
    <citation type="submission" date="2021-04" db="EMBL/GenBank/DDBJ databases">
        <authorList>
            <person name="Gilroy R."/>
        </authorList>
    </citation>
    <scope>NUCLEOTIDE SEQUENCE</scope>
    <source>
        <strain evidence="3">ChiHecec3B27-8219</strain>
    </source>
</reference>
<gene>
    <name evidence="3" type="ORF">H9966_02945</name>
</gene>
<dbReference type="SMART" id="SM00220">
    <property type="entry name" value="S_TKc"/>
    <property type="match status" value="1"/>
</dbReference>
<evidence type="ECO:0000259" key="2">
    <source>
        <dbReference type="PROSITE" id="PS50011"/>
    </source>
</evidence>
<evidence type="ECO:0000313" key="4">
    <source>
        <dbReference type="Proteomes" id="UP000824055"/>
    </source>
</evidence>
<dbReference type="EMBL" id="DXBE01000024">
    <property type="protein sequence ID" value="HIZ68829.1"/>
    <property type="molecule type" value="Genomic_DNA"/>
</dbReference>
<keyword evidence="1" id="KW-0472">Membrane</keyword>
<keyword evidence="3" id="KW-0723">Serine/threonine-protein kinase</keyword>
<dbReference type="InterPro" id="IPR045269">
    <property type="entry name" value="Atg1-like"/>
</dbReference>
<evidence type="ECO:0000313" key="3">
    <source>
        <dbReference type="EMBL" id="HIZ68829.1"/>
    </source>
</evidence>
<keyword evidence="1" id="KW-1133">Transmembrane helix</keyword>